<evidence type="ECO:0000256" key="1">
    <source>
        <dbReference type="SAM" id="Phobius"/>
    </source>
</evidence>
<evidence type="ECO:0000313" key="2">
    <source>
        <dbReference type="EMBL" id="EML7080632.1"/>
    </source>
</evidence>
<keyword evidence="1" id="KW-0812">Transmembrane</keyword>
<feature type="transmembrane region" description="Helical" evidence="1">
    <location>
        <begin position="12"/>
        <end position="33"/>
    </location>
</feature>
<gene>
    <name evidence="3" type="ORF">I8Y21_002107</name>
    <name evidence="4" type="ORF">J7S78_02690</name>
    <name evidence="2" type="ORF">RYF40_001040</name>
</gene>
<proteinExistence type="predicted"/>
<dbReference type="RefSeq" id="WP_016809573.1">
    <property type="nucleotide sequence ID" value="NZ_ABFNOZ020000027.1"/>
</dbReference>
<dbReference type="EMBL" id="ABNOCX020000002">
    <property type="protein sequence ID" value="EML7080632.1"/>
    <property type="molecule type" value="Genomic_DNA"/>
</dbReference>
<dbReference type="Proteomes" id="UP000856143">
    <property type="component" value="Unassembled WGS sequence"/>
</dbReference>
<protein>
    <submittedName>
        <fullName evidence="4">Uncharacterized protein</fullName>
    </submittedName>
</protein>
<keyword evidence="5" id="KW-1185">Reference proteome</keyword>
<name>A0A2U4E9H2_KLEOX</name>
<evidence type="ECO:0000313" key="3">
    <source>
        <dbReference type="EMBL" id="HAT1681452.1"/>
    </source>
</evidence>
<organism evidence="4 5">
    <name type="scientific">Klebsiella oxytoca</name>
    <dbReference type="NCBI Taxonomy" id="571"/>
    <lineage>
        <taxon>Bacteria</taxon>
        <taxon>Pseudomonadati</taxon>
        <taxon>Pseudomonadota</taxon>
        <taxon>Gammaproteobacteria</taxon>
        <taxon>Enterobacterales</taxon>
        <taxon>Enterobacteriaceae</taxon>
        <taxon>Klebsiella/Raoultella group</taxon>
        <taxon>Klebsiella</taxon>
    </lineage>
</organism>
<dbReference type="GeneID" id="93283948"/>
<accession>A0A2U4E9H2</accession>
<dbReference type="OrthoDB" id="6631335at2"/>
<dbReference type="Proteomes" id="UP000673434">
    <property type="component" value="Unassembled WGS sequence"/>
</dbReference>
<reference evidence="4 5" key="3">
    <citation type="submission" date="2021-03" db="EMBL/GenBank/DDBJ databases">
        <authorList>
            <person name="Stanton E."/>
        </authorList>
    </citation>
    <scope>NUCLEOTIDE SEQUENCE [LARGE SCALE GENOMIC DNA]</scope>
    <source>
        <strain evidence="4 5">2020EL-00037</strain>
    </source>
</reference>
<evidence type="ECO:0000313" key="5">
    <source>
        <dbReference type="Proteomes" id="UP000673434"/>
    </source>
</evidence>
<sequence>MRKVQPPPQYDWPVWVGVSLICPLLALCSLYLAGDYFTLLRLPRAPDFCSQNILKANFVCLGPALLILSIEGNKKLFFPQAAPLPFATPIVRSCLYLTPLLLLTANTLILVLHFTLFSPDRYIRCWEPYPWGTWYYAKTADICVQHGLAPVQNLAYQVAISQ</sequence>
<dbReference type="AlphaFoldDB" id="A0A2U4E9H2"/>
<keyword evidence="1" id="KW-0472">Membrane</keyword>
<comment type="caution">
    <text evidence="4">The sequence shown here is derived from an EMBL/GenBank/DDBJ whole genome shotgun (WGS) entry which is preliminary data.</text>
</comment>
<keyword evidence="1" id="KW-1133">Transmembrane helix</keyword>
<dbReference type="EMBL" id="JAGKON010000002">
    <property type="protein sequence ID" value="MBQ0598707.1"/>
    <property type="molecule type" value="Genomic_DNA"/>
</dbReference>
<evidence type="ECO:0000313" key="4">
    <source>
        <dbReference type="EMBL" id="MBQ0598707.1"/>
    </source>
</evidence>
<reference evidence="3" key="1">
    <citation type="journal article" date="2018" name="Genome Biol.">
        <title>SKESA: strategic k-mer extension for scrupulous assemblies.</title>
        <authorList>
            <person name="Souvorov A."/>
            <person name="Agarwala R."/>
            <person name="Lipman D.J."/>
        </authorList>
    </citation>
    <scope>NUCLEOTIDE SEQUENCE</scope>
    <source>
        <strain evidence="3">R404</strain>
    </source>
</reference>
<reference evidence="2" key="4">
    <citation type="submission" date="2024-02" db="EMBL/GenBank/DDBJ databases">
        <authorList>
            <consortium name="Clinical and Environmental Microbiology Branch: Whole genome sequencing antimicrobial resistance pathogens in the healthcare setting"/>
        </authorList>
    </citation>
    <scope>NUCLEOTIDE SEQUENCE</scope>
    <source>
        <strain evidence="2">2023BB-00086</strain>
    </source>
</reference>
<dbReference type="EMBL" id="DACSEO010000020">
    <property type="protein sequence ID" value="HAT1681452.1"/>
    <property type="molecule type" value="Genomic_DNA"/>
</dbReference>
<reference evidence="3" key="2">
    <citation type="submission" date="2020-11" db="EMBL/GenBank/DDBJ databases">
        <authorList>
            <consortium name="NCBI Pathogen Detection Project"/>
        </authorList>
    </citation>
    <scope>NUCLEOTIDE SEQUENCE</scope>
    <source>
        <strain evidence="3">R404</strain>
    </source>
</reference>
<feature type="transmembrane region" description="Helical" evidence="1">
    <location>
        <begin position="90"/>
        <end position="114"/>
    </location>
</feature>